<name>A0AAP7L246_STEMA</name>
<organism evidence="2 3">
    <name type="scientific">Stenotrophomonas maltophilia</name>
    <name type="common">Pseudomonas maltophilia</name>
    <name type="synonym">Xanthomonas maltophilia</name>
    <dbReference type="NCBI Taxonomy" id="40324"/>
    <lineage>
        <taxon>Bacteria</taxon>
        <taxon>Pseudomonadati</taxon>
        <taxon>Pseudomonadota</taxon>
        <taxon>Gammaproteobacteria</taxon>
        <taxon>Lysobacterales</taxon>
        <taxon>Lysobacteraceae</taxon>
        <taxon>Stenotrophomonas</taxon>
        <taxon>Stenotrophomonas maltophilia group</taxon>
    </lineage>
</organism>
<accession>A0AAP7L246</accession>
<feature type="transmembrane region" description="Helical" evidence="1">
    <location>
        <begin position="39"/>
        <end position="58"/>
    </location>
</feature>
<protein>
    <recommendedName>
        <fullName evidence="4">Transmembrane protein</fullName>
    </recommendedName>
</protein>
<evidence type="ECO:0000256" key="1">
    <source>
        <dbReference type="SAM" id="Phobius"/>
    </source>
</evidence>
<evidence type="ECO:0008006" key="4">
    <source>
        <dbReference type="Google" id="ProtNLM"/>
    </source>
</evidence>
<comment type="caution">
    <text evidence="2">The sequence shown here is derived from an EMBL/GenBank/DDBJ whole genome shotgun (WGS) entry which is preliminary data.</text>
</comment>
<dbReference type="EMBL" id="LYVI01000002">
    <property type="protein sequence ID" value="OBU63014.1"/>
    <property type="molecule type" value="Genomic_DNA"/>
</dbReference>
<feature type="transmembrane region" description="Helical" evidence="1">
    <location>
        <begin position="134"/>
        <end position="152"/>
    </location>
</feature>
<dbReference type="Proteomes" id="UP000092125">
    <property type="component" value="Unassembled WGS sequence"/>
</dbReference>
<keyword evidence="1" id="KW-1133">Transmembrane helix</keyword>
<keyword evidence="1" id="KW-0812">Transmembrane</keyword>
<sequence length="164" mass="18128">MSASAMMVLYVLWLAAGTLDFHFHRRTDLPHTSGLRESTLHGVQLGLVGTGVLAWLLLADTRALAVLLAVLAAAHAIAGYLDTASADGRRRISPAEQHVHSVLDVAPWLFVLWVAHHAEPAWALQWRPAPAQDWVLTLLPAMVVALSWLWELRHCLRADRSLSR</sequence>
<proteinExistence type="predicted"/>
<gene>
    <name evidence="2" type="ORF">A9K56_05065</name>
</gene>
<feature type="transmembrane region" description="Helical" evidence="1">
    <location>
        <begin position="63"/>
        <end position="81"/>
    </location>
</feature>
<evidence type="ECO:0000313" key="3">
    <source>
        <dbReference type="Proteomes" id="UP000092125"/>
    </source>
</evidence>
<reference evidence="2 3" key="1">
    <citation type="submission" date="2016-05" db="EMBL/GenBank/DDBJ databases">
        <title>Draft Genome Sequences of Stenotrophomonas maltophilia Strains Sm32COP, Sm41DVV, Sm46PAILV, SmF3, SmF22, SmSOFb1 and SmCVFa1, Isolated from Different Manures, in France.</title>
        <authorList>
            <person name="Nazaret S."/>
            <person name="Bodilis J."/>
        </authorList>
    </citation>
    <scope>NUCLEOTIDE SEQUENCE [LARGE SCALE GENOMIC DNA]</scope>
    <source>
        <strain evidence="2 3">Sm41DVV</strain>
    </source>
</reference>
<dbReference type="AlphaFoldDB" id="A0AAP7L246"/>
<evidence type="ECO:0000313" key="2">
    <source>
        <dbReference type="EMBL" id="OBU63014.1"/>
    </source>
</evidence>
<dbReference type="RefSeq" id="WP_065181605.1">
    <property type="nucleotide sequence ID" value="NZ_CP120400.1"/>
</dbReference>
<keyword evidence="1" id="KW-0472">Membrane</keyword>